<name>A0ABS7JPD0_9HELI</name>
<comment type="caution">
    <text evidence="1">The sequence shown here is derived from an EMBL/GenBank/DDBJ whole genome shotgun (WGS) entry which is preliminary data.</text>
</comment>
<reference evidence="1 2" key="1">
    <citation type="submission" date="2021-08" db="EMBL/GenBank/DDBJ databases">
        <title>Helicobacter spp. isolated from feces of Anatolian Ground Squirrel (Spermophilus xanthoprymnus) in Turkey.</title>
        <authorList>
            <person name="Aydin F."/>
            <person name="Abay S."/>
            <person name="Kayman T."/>
            <person name="Karakaya E."/>
            <person name="Saticioglu I.B."/>
        </authorList>
    </citation>
    <scope>NUCLEOTIDE SEQUENCE [LARGE SCALE GENOMIC DNA]</scope>
    <source>
        <strain evidence="1 2">Faydin-H70</strain>
    </source>
</reference>
<organism evidence="1 2">
    <name type="scientific">Helicobacter turcicus</name>
    <dbReference type="NCBI Taxonomy" id="2867412"/>
    <lineage>
        <taxon>Bacteria</taxon>
        <taxon>Pseudomonadati</taxon>
        <taxon>Campylobacterota</taxon>
        <taxon>Epsilonproteobacteria</taxon>
        <taxon>Campylobacterales</taxon>
        <taxon>Helicobacteraceae</taxon>
        <taxon>Helicobacter</taxon>
    </lineage>
</organism>
<dbReference type="Proteomes" id="UP000700059">
    <property type="component" value="Unassembled WGS sequence"/>
</dbReference>
<accession>A0ABS7JPD0</accession>
<evidence type="ECO:0000313" key="1">
    <source>
        <dbReference type="EMBL" id="MBX7491266.1"/>
    </source>
</evidence>
<gene>
    <name evidence="1" type="ORF">K4G57_07315</name>
</gene>
<dbReference type="RefSeq" id="WP_221532496.1">
    <property type="nucleotide sequence ID" value="NZ_JAIGYP010000010.1"/>
</dbReference>
<sequence length="85" mass="9412">MLNSSNDAESQAFAIQSISSAIVAMLKILKAENVKIEESFHKKALEMVLSEIKGTKTKDTQDSQFGLGMNGFYMMFRTASVCEKI</sequence>
<proteinExistence type="predicted"/>
<protein>
    <submittedName>
        <fullName evidence="1">Uncharacterized protein</fullName>
    </submittedName>
</protein>
<keyword evidence="2" id="KW-1185">Reference proteome</keyword>
<dbReference type="EMBL" id="JAIGYQ010000010">
    <property type="protein sequence ID" value="MBX7491266.1"/>
    <property type="molecule type" value="Genomic_DNA"/>
</dbReference>
<evidence type="ECO:0000313" key="2">
    <source>
        <dbReference type="Proteomes" id="UP000700059"/>
    </source>
</evidence>